<dbReference type="Pfam" id="PF01341">
    <property type="entry name" value="Glyco_hydro_6"/>
    <property type="match status" value="1"/>
</dbReference>
<evidence type="ECO:0000256" key="7">
    <source>
        <dbReference type="ARBA" id="ARBA00023277"/>
    </source>
</evidence>
<dbReference type="PROSITE" id="PS00655">
    <property type="entry name" value="GLYCOSYL_HYDROL_F6_1"/>
    <property type="match status" value="1"/>
</dbReference>
<keyword evidence="5 14" id="KW-0136">Cellulose degradation</keyword>
<dbReference type="EMBL" id="PDNA01000280">
    <property type="protein sequence ID" value="PGG98976.1"/>
    <property type="molecule type" value="Genomic_DNA"/>
</dbReference>
<proteinExistence type="inferred from homology"/>
<dbReference type="InterPro" id="IPR001524">
    <property type="entry name" value="Glyco_hydro_6_CS"/>
</dbReference>
<feature type="active site" description="Proton donor" evidence="10 13">
    <location>
        <position position="221"/>
    </location>
</feature>
<dbReference type="Pfam" id="PF00734">
    <property type="entry name" value="CBM_1"/>
    <property type="match status" value="1"/>
</dbReference>
<dbReference type="GO" id="GO:0030248">
    <property type="term" value="F:cellulose binding"/>
    <property type="evidence" value="ECO:0007669"/>
    <property type="project" value="InterPro"/>
</dbReference>
<feature type="binding site" evidence="11">
    <location>
        <position position="394"/>
    </location>
    <ligand>
        <name>substrate</name>
    </ligand>
</feature>
<evidence type="ECO:0000256" key="15">
    <source>
        <dbReference type="SAM" id="MobiDB-lite"/>
    </source>
</evidence>
<keyword evidence="6" id="KW-1015">Disulfide bond</keyword>
<feature type="binding site" evidence="11">
    <location>
        <position position="135"/>
    </location>
    <ligand>
        <name>substrate</name>
    </ligand>
</feature>
<reference evidence="17 18" key="1">
    <citation type="submission" date="2017-10" db="EMBL/GenBank/DDBJ databases">
        <title>Comparative genomics in systemic dimorphic fungi from Ajellomycetaceae.</title>
        <authorList>
            <person name="Munoz J.F."/>
            <person name="Mcewen J.G."/>
            <person name="Clay O.K."/>
            <person name="Cuomo C.A."/>
        </authorList>
    </citation>
    <scope>NUCLEOTIDE SEQUENCE [LARGE SCALE GENOMIC DNA]</scope>
    <source>
        <strain evidence="17 18">UAMH7299</strain>
    </source>
</reference>
<evidence type="ECO:0000256" key="10">
    <source>
        <dbReference type="PIRSR" id="PIRSR001100-1"/>
    </source>
</evidence>
<evidence type="ECO:0000313" key="17">
    <source>
        <dbReference type="EMBL" id="PGG98976.1"/>
    </source>
</evidence>
<feature type="binding site" evidence="11">
    <location>
        <position position="366"/>
    </location>
    <ligand>
        <name>substrate</name>
    </ligand>
</feature>
<dbReference type="PANTHER" id="PTHR34876">
    <property type="match status" value="1"/>
</dbReference>
<evidence type="ECO:0000256" key="1">
    <source>
        <dbReference type="ARBA" id="ARBA00001641"/>
    </source>
</evidence>
<dbReference type="EC" id="3.2.1.-" evidence="14"/>
<dbReference type="InterPro" id="IPR035971">
    <property type="entry name" value="CBD_sf"/>
</dbReference>
<evidence type="ECO:0000256" key="5">
    <source>
        <dbReference type="ARBA" id="ARBA00023001"/>
    </source>
</evidence>
<comment type="catalytic activity">
    <reaction evidence="1">
        <text>Hydrolysis of (1-&gt;4)-beta-D-glucosidic linkages in cellulose and cellotetraose, releasing cellobiose from the non-reducing ends of the chains.</text>
        <dbReference type="EC" id="3.2.1.91"/>
    </reaction>
</comment>
<dbReference type="FunFam" id="3.20.20.40:FF:000001">
    <property type="entry name" value="Glucanase"/>
    <property type="match status" value="1"/>
</dbReference>
<feature type="active site" evidence="12">
    <location>
        <position position="175"/>
    </location>
</feature>
<dbReference type="SUPFAM" id="SSF57180">
    <property type="entry name" value="Cellulose-binding domain"/>
    <property type="match status" value="1"/>
</dbReference>
<dbReference type="GO" id="GO:0030245">
    <property type="term" value="P:cellulose catabolic process"/>
    <property type="evidence" value="ECO:0007669"/>
    <property type="project" value="UniProtKB-KW"/>
</dbReference>
<keyword evidence="3 14" id="KW-0732">Signal</keyword>
<feature type="binding site" evidence="11">
    <location>
        <position position="266"/>
    </location>
    <ligand>
        <name>substrate</name>
    </ligand>
</feature>
<evidence type="ECO:0000256" key="13">
    <source>
        <dbReference type="PROSITE-ProRule" id="PRU10057"/>
    </source>
</evidence>
<dbReference type="PANTHER" id="PTHR34876:SF4">
    <property type="entry name" value="1,4-BETA-D-GLUCAN CELLOBIOHYDROLASE C-RELATED"/>
    <property type="match status" value="1"/>
</dbReference>
<evidence type="ECO:0000256" key="8">
    <source>
        <dbReference type="ARBA" id="ARBA00023295"/>
    </source>
</evidence>
<dbReference type="InterPro" id="IPR036434">
    <property type="entry name" value="Beta_cellobiohydrolase_sf"/>
</dbReference>
<feature type="binding site" evidence="11">
    <location>
        <position position="269"/>
    </location>
    <ligand>
        <name>substrate</name>
    </ligand>
</feature>
<evidence type="ECO:0000256" key="2">
    <source>
        <dbReference type="ARBA" id="ARBA00010533"/>
    </source>
</evidence>
<evidence type="ECO:0000256" key="11">
    <source>
        <dbReference type="PIRSR" id="PIRSR001100-2"/>
    </source>
</evidence>
<dbReference type="SUPFAM" id="SSF51989">
    <property type="entry name" value="Glycosyl hydrolases family 6, cellulases"/>
    <property type="match status" value="1"/>
</dbReference>
<evidence type="ECO:0000256" key="6">
    <source>
        <dbReference type="ARBA" id="ARBA00023157"/>
    </source>
</evidence>
<dbReference type="PRINTS" id="PR00733">
    <property type="entry name" value="GLHYDRLASE6"/>
</dbReference>
<dbReference type="PROSITE" id="PS51164">
    <property type="entry name" value="CBM1_2"/>
    <property type="match status" value="1"/>
</dbReference>
<dbReference type="InterPro" id="IPR000254">
    <property type="entry name" value="CBD"/>
</dbReference>
<keyword evidence="4 14" id="KW-0378">Hydrolase</keyword>
<evidence type="ECO:0000256" key="4">
    <source>
        <dbReference type="ARBA" id="ARBA00022801"/>
    </source>
</evidence>
<evidence type="ECO:0000259" key="16">
    <source>
        <dbReference type="PROSITE" id="PS51164"/>
    </source>
</evidence>
<name>A0A2B7WQV9_POLH7</name>
<dbReference type="GO" id="GO:0016162">
    <property type="term" value="F:cellulose 1,4-beta-cellobiosidase activity"/>
    <property type="evidence" value="ECO:0007669"/>
    <property type="project" value="UniProtKB-EC"/>
</dbReference>
<keyword evidence="9 14" id="KW-0624">Polysaccharide degradation</keyword>
<feature type="binding site" evidence="11">
    <location>
        <position position="137"/>
    </location>
    <ligand>
        <name>substrate</name>
    </ligand>
</feature>
<evidence type="ECO:0000256" key="3">
    <source>
        <dbReference type="ARBA" id="ARBA00022729"/>
    </source>
</evidence>
<feature type="signal peptide" evidence="14">
    <location>
        <begin position="1"/>
        <end position="17"/>
    </location>
</feature>
<dbReference type="InterPro" id="IPR016288">
    <property type="entry name" value="Beta_cellobiohydrolase"/>
</dbReference>
<dbReference type="PROSITE" id="PS00562">
    <property type="entry name" value="CBM1_1"/>
    <property type="match status" value="1"/>
</dbReference>
<organism evidence="17 18">
    <name type="scientific">Polytolypa hystricis (strain UAMH7299)</name>
    <dbReference type="NCBI Taxonomy" id="1447883"/>
    <lineage>
        <taxon>Eukaryota</taxon>
        <taxon>Fungi</taxon>
        <taxon>Dikarya</taxon>
        <taxon>Ascomycota</taxon>
        <taxon>Pezizomycotina</taxon>
        <taxon>Eurotiomycetes</taxon>
        <taxon>Eurotiomycetidae</taxon>
        <taxon>Onygenales</taxon>
        <taxon>Onygenales incertae sedis</taxon>
        <taxon>Polytolypa</taxon>
    </lineage>
</organism>
<dbReference type="STRING" id="1447883.A0A2B7WQV9"/>
<protein>
    <recommendedName>
        <fullName evidence="14">Glucanase</fullName>
        <ecNumber evidence="14">3.2.1.-</ecNumber>
    </recommendedName>
</protein>
<evidence type="ECO:0000256" key="14">
    <source>
        <dbReference type="RuleBase" id="RU361186"/>
    </source>
</evidence>
<comment type="caution">
    <text evidence="17">The sequence shown here is derived from an EMBL/GenBank/DDBJ whole genome shotgun (WGS) entry which is preliminary data.</text>
</comment>
<evidence type="ECO:0000256" key="9">
    <source>
        <dbReference type="ARBA" id="ARBA00023326"/>
    </source>
</evidence>
<dbReference type="OrthoDB" id="64893at2759"/>
<dbReference type="GO" id="GO:0005576">
    <property type="term" value="C:extracellular region"/>
    <property type="evidence" value="ECO:0007669"/>
    <property type="project" value="InterPro"/>
</dbReference>
<dbReference type="Proteomes" id="UP000224634">
    <property type="component" value="Unassembled WGS sequence"/>
</dbReference>
<feature type="binding site" evidence="11">
    <location>
        <position position="398"/>
    </location>
    <ligand>
        <name>substrate</name>
    </ligand>
</feature>
<evidence type="ECO:0000256" key="12">
    <source>
        <dbReference type="PROSITE-ProRule" id="PRU10056"/>
    </source>
</evidence>
<keyword evidence="8 14" id="KW-0326">Glycosidase</keyword>
<feature type="active site" description="Proton acceptor" evidence="10">
    <location>
        <position position="400"/>
    </location>
</feature>
<comment type="similarity">
    <text evidence="2">Belongs to the glycosyl hydrolase 6 (cellulase B) family.</text>
</comment>
<accession>A0A2B7WQV9</accession>
<dbReference type="AlphaFoldDB" id="A0A2B7WQV9"/>
<evidence type="ECO:0000313" key="18">
    <source>
        <dbReference type="Proteomes" id="UP000224634"/>
    </source>
</evidence>
<feature type="chain" id="PRO_5011829086" description="Glucanase" evidence="14">
    <location>
        <begin position="18"/>
        <end position="445"/>
    </location>
</feature>
<feature type="region of interest" description="Disordered" evidence="15">
    <location>
        <begin position="55"/>
        <end position="85"/>
    </location>
</feature>
<dbReference type="PIRSF" id="PIRSF001100">
    <property type="entry name" value="Beta_cellobiohydrolase"/>
    <property type="match status" value="1"/>
</dbReference>
<dbReference type="PROSITE" id="PS00656">
    <property type="entry name" value="GLYCOSYL_HYDROL_F6_2"/>
    <property type="match status" value="1"/>
</dbReference>
<feature type="compositionally biased region" description="Low complexity" evidence="15">
    <location>
        <begin position="58"/>
        <end position="83"/>
    </location>
</feature>
<gene>
    <name evidence="17" type="ORF">AJ80_09431</name>
</gene>
<feature type="domain" description="CBM1" evidence="16">
    <location>
        <begin position="17"/>
        <end position="53"/>
    </location>
</feature>
<dbReference type="SMART" id="SM00236">
    <property type="entry name" value="fCBD"/>
    <property type="match status" value="1"/>
</dbReference>
<sequence>MKYAFAAAAALVPAVSAASGAWAQCGGIGFGGDTTCVSGHTCVFSNDWYSQCLPDDQAPPTTTTTSAGGNPSTLTTTTRPAPTNSDNPLAGYEFYANPYYSSEIHSLAIPTFIAAGKTELAAKATGVAEIGTFAWLDVRAKVPDIAGYAADVQAKNAAGANLVMPLVVYDLPDRDCAALASNGELAIDDNGIPLYKEYIDNIATQIKNFPTVPFVLVIEPDSLANMVTNMDVPKCARAADVYKDLTIYAIQKLNLDNVVMYLDAGHAGWLGWPANIEPAAKLFADLYKAAGSPKAVRGLVTNVSNYNAWSSTSCPEYTTPNVNCDEKRFINAFAPLLRAQGFPAYFMMDTSRNGRQPTGQNEWGDWCNVKGTGFGIRPTTSTDDPLVDAFAWVKPGGECDGTSDTSAVRYDGHCGLESALKPAPEAGHWFQAYFEQLLVNANPAF</sequence>
<comment type="similarity">
    <text evidence="14">Belongs to the glycosyl hydrolase family 6.</text>
</comment>
<keyword evidence="18" id="KW-1185">Reference proteome</keyword>
<feature type="binding site" evidence="11">
    <location>
        <position position="305"/>
    </location>
    <ligand>
        <name>substrate</name>
    </ligand>
</feature>
<keyword evidence="7 14" id="KW-0119">Carbohydrate metabolism</keyword>
<dbReference type="Gene3D" id="3.20.20.40">
    <property type="entry name" value="1, 4-beta cellobiohydrolase"/>
    <property type="match status" value="1"/>
</dbReference>